<dbReference type="SUPFAM" id="SSF50017">
    <property type="entry name" value="gp9"/>
    <property type="match status" value="1"/>
</dbReference>
<name>A0A2W4VMG3_9CYAN</name>
<accession>A0A2W4VMG3</accession>
<reference evidence="1 2" key="2">
    <citation type="submission" date="2018-06" db="EMBL/GenBank/DDBJ databases">
        <title>Metagenomic assembly of (sub)arctic Cyanobacteria and their associated microbiome from non-axenic cultures.</title>
        <authorList>
            <person name="Baurain D."/>
        </authorList>
    </citation>
    <scope>NUCLEOTIDE SEQUENCE [LARGE SCALE GENOMIC DNA]</scope>
    <source>
        <strain evidence="1">ULC041bin1</strain>
    </source>
</reference>
<organism evidence="1 2">
    <name type="scientific">Shackletoniella antarctica</name>
    <dbReference type="NCBI Taxonomy" id="268115"/>
    <lineage>
        <taxon>Bacteria</taxon>
        <taxon>Bacillati</taxon>
        <taxon>Cyanobacteriota</taxon>
        <taxon>Cyanophyceae</taxon>
        <taxon>Oculatellales</taxon>
        <taxon>Oculatellaceae</taxon>
        <taxon>Shackletoniella</taxon>
    </lineage>
</organism>
<protein>
    <submittedName>
        <fullName evidence="1">Uncharacterized protein</fullName>
    </submittedName>
</protein>
<evidence type="ECO:0000313" key="2">
    <source>
        <dbReference type="Proteomes" id="UP000249081"/>
    </source>
</evidence>
<dbReference type="InterPro" id="IPR036240">
    <property type="entry name" value="Gp9-like_sf"/>
</dbReference>
<dbReference type="Proteomes" id="UP000249081">
    <property type="component" value="Unassembled WGS sequence"/>
</dbReference>
<gene>
    <name evidence="1" type="ORF">DCF17_21090</name>
</gene>
<proteinExistence type="predicted"/>
<comment type="caution">
    <text evidence="1">The sequence shown here is derived from an EMBL/GenBank/DDBJ whole genome shotgun (WGS) entry which is preliminary data.</text>
</comment>
<sequence>MPLDLINLGAEPNDGTGDPPRVAGLKINTNFTELFDAVGALGVGGAAPVQSVAGKTGVVTLAKADVGLGAVDNTADAAKPIGAATQVALNLRVAAYTESAETTFTNNATILIAHGLGVVPKDWHVVYRCKTAEAGYSVGDEINADTWFWSGGDTFNAQAAVDATNVVLTVSFYPRIISKTTRLLAGQTVANWRVVARWR</sequence>
<reference evidence="2" key="1">
    <citation type="submission" date="2018-04" db="EMBL/GenBank/DDBJ databases">
        <authorList>
            <person name="Cornet L."/>
        </authorList>
    </citation>
    <scope>NUCLEOTIDE SEQUENCE [LARGE SCALE GENOMIC DNA]</scope>
</reference>
<dbReference type="AlphaFoldDB" id="A0A2W4VMG3"/>
<dbReference type="EMBL" id="QBMN01000225">
    <property type="protein sequence ID" value="PZO33994.1"/>
    <property type="molecule type" value="Genomic_DNA"/>
</dbReference>
<evidence type="ECO:0000313" key="1">
    <source>
        <dbReference type="EMBL" id="PZO33994.1"/>
    </source>
</evidence>